<dbReference type="InterPro" id="IPR021325">
    <property type="entry name" value="CCB2/CCB4"/>
</dbReference>
<proteinExistence type="predicted"/>
<dbReference type="PANTHER" id="PTHR34943">
    <property type="match status" value="1"/>
</dbReference>
<reference evidence="2" key="1">
    <citation type="submission" date="2022-02" db="EMBL/GenBank/DDBJ databases">
        <authorList>
            <person name="Giguere J D."/>
        </authorList>
    </citation>
    <scope>NUCLEOTIDE SEQUENCE</scope>
    <source>
        <strain evidence="2">CCAP 1055/1</strain>
    </source>
</reference>
<dbReference type="EMBL" id="OU594944">
    <property type="protein sequence ID" value="CAG9288743.1"/>
    <property type="molecule type" value="Genomic_DNA"/>
</dbReference>
<dbReference type="Proteomes" id="UP000836788">
    <property type="component" value="Chromosome 3"/>
</dbReference>
<dbReference type="Pfam" id="PF11152">
    <property type="entry name" value="CCB2_CCB4"/>
    <property type="match status" value="1"/>
</dbReference>
<keyword evidence="1" id="KW-0732">Signal</keyword>
<gene>
    <name evidence="2" type="ORF">PTTT1_LOCUS39470</name>
</gene>
<sequence length="377" mass="40014">MKRTRLAIYAAVTLQTSTTLTLALMPSAAFSCSRTRDYRLRSTVKPPLHQFGKLTRPPKAPKSQSHILSTNKCLVSLRSSNSDDESLSTTTTSKAKVRFSTSKVSSPGEASNSNLLDSILSWITSDVGSVILGFSGLIALLVGRLLLSSLSADDTIASSPDAQSEETRANLLAVFATGAVLLNGISKLDVESALAPLVELSGQKLSEPVYVGVDESQSTAAQIGWTLKALLAATPAQSAVLLATTLHPFSNSNVKSPSSVGWQVVALAGIVPSVSPSLPTGTAILDRFRNSATESTDETYLPTLQALPGRTEFTYLPPNTQAVLLVPVRLQQQSIDGRDTVTYALVLGGNRARVFTPKDISWCQSVAQRLGRDLSVD</sequence>
<accession>A0A8J9ST01</accession>
<evidence type="ECO:0000256" key="1">
    <source>
        <dbReference type="SAM" id="SignalP"/>
    </source>
</evidence>
<dbReference type="PANTHER" id="PTHR34943:SF2">
    <property type="entry name" value="PROTEIN COFACTOR ASSEMBLY OF COMPLEX C SUBUNIT B CCB4, CHLOROPLASTIC"/>
    <property type="match status" value="1"/>
</dbReference>
<protein>
    <submittedName>
        <fullName evidence="2">Uncharacterized protein</fullName>
    </submittedName>
</protein>
<feature type="signal peptide" evidence="1">
    <location>
        <begin position="1"/>
        <end position="23"/>
    </location>
</feature>
<feature type="chain" id="PRO_5035433838" evidence="1">
    <location>
        <begin position="24"/>
        <end position="377"/>
    </location>
</feature>
<evidence type="ECO:0000313" key="2">
    <source>
        <dbReference type="EMBL" id="CAG9288743.1"/>
    </source>
</evidence>
<dbReference type="AlphaFoldDB" id="A0A8J9ST01"/>
<dbReference type="InterPro" id="IPR044705">
    <property type="entry name" value="CCB4"/>
</dbReference>
<dbReference type="PROSITE" id="PS51257">
    <property type="entry name" value="PROKAR_LIPOPROTEIN"/>
    <property type="match status" value="1"/>
</dbReference>
<organism evidence="2">
    <name type="scientific">Phaeodactylum tricornutum</name>
    <name type="common">Diatom</name>
    <dbReference type="NCBI Taxonomy" id="2850"/>
    <lineage>
        <taxon>Eukaryota</taxon>
        <taxon>Sar</taxon>
        <taxon>Stramenopiles</taxon>
        <taxon>Ochrophyta</taxon>
        <taxon>Bacillariophyta</taxon>
        <taxon>Bacillariophyceae</taxon>
        <taxon>Bacillariophycidae</taxon>
        <taxon>Naviculales</taxon>
        <taxon>Phaeodactylaceae</taxon>
        <taxon>Phaeodactylum</taxon>
    </lineage>
</organism>
<name>A0A8J9ST01_PHATR</name>